<evidence type="ECO:0000313" key="3">
    <source>
        <dbReference type="Proteomes" id="UP000215896"/>
    </source>
</evidence>
<dbReference type="RefSeq" id="WP_094405611.1">
    <property type="nucleotide sequence ID" value="NZ_NMVO01000013.1"/>
</dbReference>
<keyword evidence="3" id="KW-1185">Reference proteome</keyword>
<evidence type="ECO:0000256" key="1">
    <source>
        <dbReference type="SAM" id="Phobius"/>
    </source>
</evidence>
<protein>
    <submittedName>
        <fullName evidence="2">Uncharacterized protein</fullName>
    </submittedName>
</protein>
<keyword evidence="1" id="KW-1133">Transmembrane helix</keyword>
<dbReference type="Proteomes" id="UP000215896">
    <property type="component" value="Unassembled WGS sequence"/>
</dbReference>
<keyword evidence="1" id="KW-0812">Transmembrane</keyword>
<proteinExistence type="predicted"/>
<feature type="transmembrane region" description="Helical" evidence="1">
    <location>
        <begin position="12"/>
        <end position="35"/>
    </location>
</feature>
<keyword evidence="1" id="KW-0472">Membrane</keyword>
<dbReference type="AlphaFoldDB" id="A0A255GKE5"/>
<reference evidence="2 3" key="1">
    <citation type="submission" date="2017-07" db="EMBL/GenBank/DDBJ databases">
        <title>Draft whole genome sequences of clinical Proprionibacteriaceae strains.</title>
        <authorList>
            <person name="Bernier A.-M."/>
            <person name="Bernard K."/>
            <person name="Domingo M.-C."/>
        </authorList>
    </citation>
    <scope>NUCLEOTIDE SEQUENCE [LARGE SCALE GENOMIC DNA]</scope>
    <source>
        <strain evidence="2 3">NML 030167</strain>
    </source>
</reference>
<organism evidence="2 3">
    <name type="scientific">Enemella evansiae</name>
    <dbReference type="NCBI Taxonomy" id="2016499"/>
    <lineage>
        <taxon>Bacteria</taxon>
        <taxon>Bacillati</taxon>
        <taxon>Actinomycetota</taxon>
        <taxon>Actinomycetes</taxon>
        <taxon>Propionibacteriales</taxon>
        <taxon>Propionibacteriaceae</taxon>
        <taxon>Enemella</taxon>
    </lineage>
</organism>
<feature type="transmembrane region" description="Helical" evidence="1">
    <location>
        <begin position="140"/>
        <end position="159"/>
    </location>
</feature>
<feature type="transmembrane region" description="Helical" evidence="1">
    <location>
        <begin position="106"/>
        <end position="128"/>
    </location>
</feature>
<evidence type="ECO:0000313" key="2">
    <source>
        <dbReference type="EMBL" id="OYO13444.1"/>
    </source>
</evidence>
<dbReference type="EMBL" id="NMVO01000013">
    <property type="protein sequence ID" value="OYO13444.1"/>
    <property type="molecule type" value="Genomic_DNA"/>
</dbReference>
<comment type="caution">
    <text evidence="2">The sequence shown here is derived from an EMBL/GenBank/DDBJ whole genome shotgun (WGS) entry which is preliminary data.</text>
</comment>
<feature type="transmembrane region" description="Helical" evidence="1">
    <location>
        <begin position="80"/>
        <end position="100"/>
    </location>
</feature>
<name>A0A255GKE5_9ACTN</name>
<gene>
    <name evidence="2" type="ORF">CGZ94_10730</name>
</gene>
<accession>A0A255GKE5</accession>
<sequence length="167" mass="17541">MRGRLQRSIAPAVLCLHLAVGLSGVVGWMLITSYGAASVATGPITWTESLGTQRLSWAIWVPLCITPALALYLHQKQSTLLTAAIGLIGMLCAFVIKYRAPGYPLVSAYSIFYTFQVALILVPVALAADLLKPSWGAARVAAVLVAAEAVTLVIGVVVIKQLVGPTG</sequence>